<dbReference type="OrthoDB" id="3245801at2759"/>
<evidence type="ECO:0000259" key="2">
    <source>
        <dbReference type="Pfam" id="PF18142"/>
    </source>
</evidence>
<proteinExistence type="predicted"/>
<comment type="caution">
    <text evidence="3">The sequence shown here is derived from an EMBL/GenBank/DDBJ whole genome shotgun (WGS) entry which is preliminary data.</text>
</comment>
<accession>A0A1J8PQA8</accession>
<feature type="domain" description="SMODS and SLOG-associating 2TM effector" evidence="2">
    <location>
        <begin position="161"/>
        <end position="207"/>
    </location>
</feature>
<name>A0A1J8PQA8_9AGAM</name>
<reference evidence="3 4" key="1">
    <citation type="submission" date="2016-03" db="EMBL/GenBank/DDBJ databases">
        <title>Comparative genomics of the ectomycorrhizal sister species Rhizopogon vinicolor and Rhizopogon vesiculosus (Basidiomycota: Boletales) reveals a divergence of the mating type B locus.</title>
        <authorList>
            <person name="Mujic A.B."/>
            <person name="Kuo A."/>
            <person name="Tritt A."/>
            <person name="Lipzen A."/>
            <person name="Chen C."/>
            <person name="Johnson J."/>
            <person name="Sharma A."/>
            <person name="Barry K."/>
            <person name="Grigoriev I.V."/>
            <person name="Spatafora J.W."/>
        </authorList>
    </citation>
    <scope>NUCLEOTIDE SEQUENCE [LARGE SCALE GENOMIC DNA]</scope>
    <source>
        <strain evidence="3 4">AM-OR11-056</strain>
    </source>
</reference>
<feature type="compositionally biased region" description="Polar residues" evidence="1">
    <location>
        <begin position="1"/>
        <end position="35"/>
    </location>
</feature>
<feature type="compositionally biased region" description="Basic and acidic residues" evidence="1">
    <location>
        <begin position="57"/>
        <end position="68"/>
    </location>
</feature>
<feature type="region of interest" description="Disordered" evidence="1">
    <location>
        <begin position="1"/>
        <end position="68"/>
    </location>
</feature>
<dbReference type="Pfam" id="PF18142">
    <property type="entry name" value="SLATT_fungal"/>
    <property type="match status" value="2"/>
</dbReference>
<keyword evidence="4" id="KW-1185">Reference proteome</keyword>
<dbReference type="NCBIfam" id="NF033635">
    <property type="entry name" value="SLATT_fungal"/>
    <property type="match status" value="2"/>
</dbReference>
<dbReference type="EMBL" id="LVVM01005105">
    <property type="protein sequence ID" value="OJA11342.1"/>
    <property type="molecule type" value="Genomic_DNA"/>
</dbReference>
<evidence type="ECO:0000256" key="1">
    <source>
        <dbReference type="SAM" id="MobiDB-lite"/>
    </source>
</evidence>
<organism evidence="3 4">
    <name type="scientific">Rhizopogon vesiculosus</name>
    <dbReference type="NCBI Taxonomy" id="180088"/>
    <lineage>
        <taxon>Eukaryota</taxon>
        <taxon>Fungi</taxon>
        <taxon>Dikarya</taxon>
        <taxon>Basidiomycota</taxon>
        <taxon>Agaricomycotina</taxon>
        <taxon>Agaricomycetes</taxon>
        <taxon>Agaricomycetidae</taxon>
        <taxon>Boletales</taxon>
        <taxon>Suillineae</taxon>
        <taxon>Rhizopogonaceae</taxon>
        <taxon>Rhizopogon</taxon>
    </lineage>
</organism>
<dbReference type="STRING" id="180088.A0A1J8PQA8"/>
<protein>
    <recommendedName>
        <fullName evidence="2">SMODS and SLOG-associating 2TM effector domain-containing protein</fullName>
    </recommendedName>
</protein>
<sequence length="297" mass="32416">MDSGHTSPSVLARQPSQPRVQEQSPPLVGSEQTDNGGRLRRDSTEMPLIGSSMGHSPPRDRNYPHPDLEPTLQFPAATRGRDGHMTVSQRIAMGYAPSTYGLDHVVPVVEKHHLGTLGARLDPTIESAKAKKTQYEITGKARVVKFYVEVPIYFWECSDDVHFEAKWTSYTLNIAIGVQVLLGALTTGLAAASPGKQTLIAISVLGACLGPLYASFFEDHISGGLSTVVASYLARARGSNEPELSITRVKNLDRFLRECYAFVEDHGFQHGGPGSKLDNQLCELRREFEELLGNGDG</sequence>
<dbReference type="InterPro" id="IPR041622">
    <property type="entry name" value="SLATT_fungi"/>
</dbReference>
<evidence type="ECO:0000313" key="4">
    <source>
        <dbReference type="Proteomes" id="UP000183567"/>
    </source>
</evidence>
<dbReference type="Proteomes" id="UP000183567">
    <property type="component" value="Unassembled WGS sequence"/>
</dbReference>
<evidence type="ECO:0000313" key="3">
    <source>
        <dbReference type="EMBL" id="OJA11342.1"/>
    </source>
</evidence>
<dbReference type="AlphaFoldDB" id="A0A1J8PQA8"/>
<gene>
    <name evidence="3" type="ORF">AZE42_04928</name>
</gene>
<feature type="domain" description="SMODS and SLOG-associating 2TM effector" evidence="2">
    <location>
        <begin position="223"/>
        <end position="294"/>
    </location>
</feature>